<evidence type="ECO:0000256" key="1">
    <source>
        <dbReference type="SAM" id="MobiDB-lite"/>
    </source>
</evidence>
<proteinExistence type="predicted"/>
<organism evidence="2">
    <name type="scientific">marine sediment metagenome</name>
    <dbReference type="NCBI Taxonomy" id="412755"/>
    <lineage>
        <taxon>unclassified sequences</taxon>
        <taxon>metagenomes</taxon>
        <taxon>ecological metagenomes</taxon>
    </lineage>
</organism>
<gene>
    <name evidence="2" type="ORF">S12H4_27425</name>
</gene>
<sequence>MLGGACPERHEILRYLRMTRSEGFTMTPKIQIFEINYEMAEKREIKISSGAKGNRPPGNSDSSGNPGGYRSKLTDGS</sequence>
<feature type="region of interest" description="Disordered" evidence="1">
    <location>
        <begin position="47"/>
        <end position="77"/>
    </location>
</feature>
<protein>
    <submittedName>
        <fullName evidence="2">Uncharacterized protein</fullName>
    </submittedName>
</protein>
<feature type="compositionally biased region" description="Low complexity" evidence="1">
    <location>
        <begin position="53"/>
        <end position="64"/>
    </location>
</feature>
<dbReference type="EMBL" id="BARW01015659">
    <property type="protein sequence ID" value="GAI97360.1"/>
    <property type="molecule type" value="Genomic_DNA"/>
</dbReference>
<accession>X1UBU7</accession>
<evidence type="ECO:0000313" key="2">
    <source>
        <dbReference type="EMBL" id="GAI97360.1"/>
    </source>
</evidence>
<dbReference type="AlphaFoldDB" id="X1UBU7"/>
<reference evidence="2" key="1">
    <citation type="journal article" date="2014" name="Front. Microbiol.">
        <title>High frequency of phylogenetically diverse reductive dehalogenase-homologous genes in deep subseafloor sedimentary metagenomes.</title>
        <authorList>
            <person name="Kawai M."/>
            <person name="Futagami T."/>
            <person name="Toyoda A."/>
            <person name="Takaki Y."/>
            <person name="Nishi S."/>
            <person name="Hori S."/>
            <person name="Arai W."/>
            <person name="Tsubouchi T."/>
            <person name="Morono Y."/>
            <person name="Uchiyama I."/>
            <person name="Ito T."/>
            <person name="Fujiyama A."/>
            <person name="Inagaki F."/>
            <person name="Takami H."/>
        </authorList>
    </citation>
    <scope>NUCLEOTIDE SEQUENCE</scope>
    <source>
        <strain evidence="2">Expedition CK06-06</strain>
    </source>
</reference>
<comment type="caution">
    <text evidence="2">The sequence shown here is derived from an EMBL/GenBank/DDBJ whole genome shotgun (WGS) entry which is preliminary data.</text>
</comment>
<name>X1UBU7_9ZZZZ</name>